<dbReference type="AlphaFoldDB" id="A0A7S2DZN6"/>
<evidence type="ECO:0000313" key="3">
    <source>
        <dbReference type="EMBL" id="CAD9468782.1"/>
    </source>
</evidence>
<protein>
    <recommendedName>
        <fullName evidence="2">RNHCP domain-containing protein</fullName>
    </recommendedName>
</protein>
<evidence type="ECO:0000256" key="1">
    <source>
        <dbReference type="SAM" id="MobiDB-lite"/>
    </source>
</evidence>
<feature type="domain" description="RNHCP" evidence="2">
    <location>
        <begin position="42"/>
        <end position="124"/>
    </location>
</feature>
<dbReference type="EMBL" id="HBGS01051714">
    <property type="protein sequence ID" value="CAD9468782.1"/>
    <property type="molecule type" value="Transcribed_RNA"/>
</dbReference>
<sequence length="176" mass="20035">MRGTLGLEENEEEESVRDEQEEVKNSDRSTVLGRKNFQRHLEDFDCENCGHLEQGDGYTNHCSRCLWCKHVDIHPGDRAAECQGMMKPVAVDTKKGNYRILQRCIDCDHERWNKRQEKDDFQALLDVSALQAEEKVRVRGGGGRAGKVGGRGGGDSDRRRGRDRGKKGDKVGKRRH</sequence>
<reference evidence="3" key="1">
    <citation type="submission" date="2021-01" db="EMBL/GenBank/DDBJ databases">
        <authorList>
            <person name="Corre E."/>
            <person name="Pelletier E."/>
            <person name="Niang G."/>
            <person name="Scheremetjew M."/>
            <person name="Finn R."/>
            <person name="Kale V."/>
            <person name="Holt S."/>
            <person name="Cochrane G."/>
            <person name="Meng A."/>
            <person name="Brown T."/>
            <person name="Cohen L."/>
        </authorList>
    </citation>
    <scope>NUCLEOTIDE SEQUENCE</scope>
    <source>
        <strain evidence="3">CCMP1381</strain>
    </source>
</reference>
<accession>A0A7S2DZN6</accession>
<feature type="region of interest" description="Disordered" evidence="1">
    <location>
        <begin position="1"/>
        <end position="29"/>
    </location>
</feature>
<organism evidence="3">
    <name type="scientific">Octactis speculum</name>
    <dbReference type="NCBI Taxonomy" id="3111310"/>
    <lineage>
        <taxon>Eukaryota</taxon>
        <taxon>Sar</taxon>
        <taxon>Stramenopiles</taxon>
        <taxon>Ochrophyta</taxon>
        <taxon>Dictyochophyceae</taxon>
        <taxon>Dictyochales</taxon>
        <taxon>Dictyochaceae</taxon>
        <taxon>Octactis</taxon>
    </lineage>
</organism>
<name>A0A7S2DZN6_9STRA</name>
<feature type="compositionally biased region" description="Gly residues" evidence="1">
    <location>
        <begin position="139"/>
        <end position="153"/>
    </location>
</feature>
<feature type="compositionally biased region" description="Basic and acidic residues" evidence="1">
    <location>
        <begin position="154"/>
        <end position="176"/>
    </location>
</feature>
<evidence type="ECO:0000259" key="2">
    <source>
        <dbReference type="Pfam" id="PF12647"/>
    </source>
</evidence>
<feature type="compositionally biased region" description="Acidic residues" evidence="1">
    <location>
        <begin position="8"/>
        <end position="21"/>
    </location>
</feature>
<dbReference type="InterPro" id="IPR024439">
    <property type="entry name" value="RNHCP"/>
</dbReference>
<dbReference type="Pfam" id="PF12647">
    <property type="entry name" value="RNHCP"/>
    <property type="match status" value="1"/>
</dbReference>
<feature type="region of interest" description="Disordered" evidence="1">
    <location>
        <begin position="136"/>
        <end position="176"/>
    </location>
</feature>
<proteinExistence type="predicted"/>
<gene>
    <name evidence="3" type="ORF">DSPE1174_LOCUS26726</name>
</gene>